<evidence type="ECO:0000256" key="1">
    <source>
        <dbReference type="SAM" id="MobiDB-lite"/>
    </source>
</evidence>
<organism evidence="2 3">
    <name type="scientific">Rhamnella rubrinervis</name>
    <dbReference type="NCBI Taxonomy" id="2594499"/>
    <lineage>
        <taxon>Eukaryota</taxon>
        <taxon>Viridiplantae</taxon>
        <taxon>Streptophyta</taxon>
        <taxon>Embryophyta</taxon>
        <taxon>Tracheophyta</taxon>
        <taxon>Spermatophyta</taxon>
        <taxon>Magnoliopsida</taxon>
        <taxon>eudicotyledons</taxon>
        <taxon>Gunneridae</taxon>
        <taxon>Pentapetalae</taxon>
        <taxon>rosids</taxon>
        <taxon>fabids</taxon>
        <taxon>Rosales</taxon>
        <taxon>Rhamnaceae</taxon>
        <taxon>rhamnoid group</taxon>
        <taxon>Rhamneae</taxon>
        <taxon>Rhamnella</taxon>
    </lineage>
</organism>
<accession>A0A8K0E2E7</accession>
<gene>
    <name evidence="2" type="ORF">FNV43_RR21286</name>
</gene>
<reference evidence="2" key="1">
    <citation type="submission" date="2020-03" db="EMBL/GenBank/DDBJ databases">
        <title>A high-quality chromosome-level genome assembly of a woody plant with both climbing and erect habits, Rhamnella rubrinervis.</title>
        <authorList>
            <person name="Lu Z."/>
            <person name="Yang Y."/>
            <person name="Zhu X."/>
            <person name="Sun Y."/>
        </authorList>
    </citation>
    <scope>NUCLEOTIDE SEQUENCE</scope>
    <source>
        <strain evidence="2">BYM</strain>
        <tissue evidence="2">Leaf</tissue>
    </source>
</reference>
<dbReference type="AlphaFoldDB" id="A0A8K0E2E7"/>
<protein>
    <submittedName>
        <fullName evidence="2">Uncharacterized protein</fullName>
    </submittedName>
</protein>
<feature type="region of interest" description="Disordered" evidence="1">
    <location>
        <begin position="1"/>
        <end position="37"/>
    </location>
</feature>
<sequence>MGPSTAPSVESTTTTMATMPTTERLASLGPPMGETPFSHMASFVQEEETPQPTCRGLSHSAECVFPCTNEVKIPIGGPPKGPVGEQLMTTKAAKAIVERFVEF</sequence>
<feature type="compositionally biased region" description="Polar residues" evidence="1">
    <location>
        <begin position="1"/>
        <end position="11"/>
    </location>
</feature>
<feature type="compositionally biased region" description="Low complexity" evidence="1">
    <location>
        <begin position="12"/>
        <end position="22"/>
    </location>
</feature>
<comment type="caution">
    <text evidence="2">The sequence shown here is derived from an EMBL/GenBank/DDBJ whole genome shotgun (WGS) entry which is preliminary data.</text>
</comment>
<keyword evidence="3" id="KW-1185">Reference proteome</keyword>
<evidence type="ECO:0000313" key="3">
    <source>
        <dbReference type="Proteomes" id="UP000796880"/>
    </source>
</evidence>
<proteinExistence type="predicted"/>
<name>A0A8K0E2E7_9ROSA</name>
<evidence type="ECO:0000313" key="2">
    <source>
        <dbReference type="EMBL" id="KAF3438524.1"/>
    </source>
</evidence>
<dbReference type="EMBL" id="VOIH02000009">
    <property type="protein sequence ID" value="KAF3438524.1"/>
    <property type="molecule type" value="Genomic_DNA"/>
</dbReference>
<dbReference type="Proteomes" id="UP000796880">
    <property type="component" value="Unassembled WGS sequence"/>
</dbReference>